<dbReference type="RefSeq" id="WP_230323247.1">
    <property type="nucleotide sequence ID" value="NZ_SZYE01000170.1"/>
</dbReference>
<comment type="caution">
    <text evidence="1">The sequence shown here is derived from an EMBL/GenBank/DDBJ whole genome shotgun (WGS) entry which is preliminary data.</text>
</comment>
<organism evidence="1 2">
    <name type="scientific">Cellulomonas hominis</name>
    <dbReference type="NCBI Taxonomy" id="156981"/>
    <lineage>
        <taxon>Bacteria</taxon>
        <taxon>Bacillati</taxon>
        <taxon>Actinomycetota</taxon>
        <taxon>Actinomycetes</taxon>
        <taxon>Micrococcales</taxon>
        <taxon>Cellulomonadaceae</taxon>
        <taxon>Cellulomonas</taxon>
    </lineage>
</organism>
<sequence>MTDPQDPLAQAPLLRVVHECHPDVDVVVLPPEAPAPEPADAPVPVTDAALDAERSRVESALAGLLDAAGAPDAAP</sequence>
<feature type="non-terminal residue" evidence="1">
    <location>
        <position position="75"/>
    </location>
</feature>
<evidence type="ECO:0000313" key="1">
    <source>
        <dbReference type="EMBL" id="TKR22541.1"/>
    </source>
</evidence>
<protein>
    <submittedName>
        <fullName evidence="1">Uncharacterized protein</fullName>
    </submittedName>
</protein>
<proteinExistence type="predicted"/>
<dbReference type="EMBL" id="SZYE01000170">
    <property type="protein sequence ID" value="TKR22541.1"/>
    <property type="molecule type" value="Genomic_DNA"/>
</dbReference>
<dbReference type="Proteomes" id="UP000308121">
    <property type="component" value="Unassembled WGS sequence"/>
</dbReference>
<gene>
    <name evidence="1" type="ORF">FA014_15850</name>
</gene>
<reference evidence="1 2" key="1">
    <citation type="submission" date="2019-05" db="EMBL/GenBank/DDBJ databases">
        <title>Genome sequence of Cellulomonas hominis strain CS1.</title>
        <authorList>
            <person name="Belmont J."/>
            <person name="Maclea K.S."/>
        </authorList>
    </citation>
    <scope>NUCLEOTIDE SEQUENCE [LARGE SCALE GENOMIC DNA]</scope>
    <source>
        <strain evidence="1 2">CS1</strain>
    </source>
</reference>
<name>A0A7Z8JY81_9CELL</name>
<accession>A0A7Z8JY81</accession>
<dbReference type="AlphaFoldDB" id="A0A7Z8JY81"/>
<evidence type="ECO:0000313" key="2">
    <source>
        <dbReference type="Proteomes" id="UP000308121"/>
    </source>
</evidence>